<evidence type="ECO:0000259" key="3">
    <source>
        <dbReference type="SMART" id="SM00867"/>
    </source>
</evidence>
<keyword evidence="5" id="KW-1185">Reference proteome</keyword>
<proteinExistence type="predicted"/>
<accession>A0A2T5GGK1</accession>
<comment type="caution">
    <text evidence="4">The sequence shown here is derived from an EMBL/GenBank/DDBJ whole genome shotgun (WGS) entry which is preliminary data.</text>
</comment>
<protein>
    <submittedName>
        <fullName evidence="4">Polyisoprenoid-binding protein YceI</fullName>
    </submittedName>
</protein>
<keyword evidence="2" id="KW-0732">Signal</keyword>
<dbReference type="AlphaFoldDB" id="A0A2T5GGK1"/>
<dbReference type="Proteomes" id="UP000244189">
    <property type="component" value="Unassembled WGS sequence"/>
</dbReference>
<dbReference type="SUPFAM" id="SSF101874">
    <property type="entry name" value="YceI-like"/>
    <property type="match status" value="1"/>
</dbReference>
<evidence type="ECO:0000256" key="2">
    <source>
        <dbReference type="SAM" id="SignalP"/>
    </source>
</evidence>
<feature type="domain" description="Lipid/polyisoprenoid-binding YceI-like" evidence="3">
    <location>
        <begin position="52"/>
        <end position="213"/>
    </location>
</feature>
<feature type="region of interest" description="Disordered" evidence="1">
    <location>
        <begin position="25"/>
        <end position="50"/>
    </location>
</feature>
<evidence type="ECO:0000256" key="1">
    <source>
        <dbReference type="SAM" id="MobiDB-lite"/>
    </source>
</evidence>
<dbReference type="PANTHER" id="PTHR34406:SF1">
    <property type="entry name" value="PROTEIN YCEI"/>
    <property type="match status" value="1"/>
</dbReference>
<dbReference type="InterPro" id="IPR036761">
    <property type="entry name" value="TTHA0802/YceI-like_sf"/>
</dbReference>
<reference evidence="4 5" key="1">
    <citation type="submission" date="2018-04" db="EMBL/GenBank/DDBJ databases">
        <title>Genomic Encyclopedia of Type Strains, Phase III (KMG-III): the genomes of soil and plant-associated and newly described type strains.</title>
        <authorList>
            <person name="Whitman W."/>
        </authorList>
    </citation>
    <scope>NUCLEOTIDE SEQUENCE [LARGE SCALE GENOMIC DNA]</scope>
    <source>
        <strain evidence="4 5">MA101b</strain>
    </source>
</reference>
<name>A0A2T5GGK1_9SPHN</name>
<dbReference type="Gene3D" id="2.40.128.110">
    <property type="entry name" value="Lipid/polyisoprenoid-binding, YceI-like"/>
    <property type="match status" value="1"/>
</dbReference>
<dbReference type="Pfam" id="PF04264">
    <property type="entry name" value="YceI"/>
    <property type="match status" value="1"/>
</dbReference>
<dbReference type="EMBL" id="QAOG01000008">
    <property type="protein sequence ID" value="PTQ58455.1"/>
    <property type="molecule type" value="Genomic_DNA"/>
</dbReference>
<dbReference type="SMART" id="SM00867">
    <property type="entry name" value="YceI"/>
    <property type="match status" value="1"/>
</dbReference>
<gene>
    <name evidence="4" type="ORF">C8J26_3756</name>
</gene>
<dbReference type="PANTHER" id="PTHR34406">
    <property type="entry name" value="PROTEIN YCEI"/>
    <property type="match status" value="1"/>
</dbReference>
<feature type="compositionally biased region" description="Low complexity" evidence="1">
    <location>
        <begin position="39"/>
        <end position="50"/>
    </location>
</feature>
<feature type="chain" id="PRO_5015501663" evidence="2">
    <location>
        <begin position="25"/>
        <end position="215"/>
    </location>
</feature>
<sequence length="215" mass="22849">MRRAMRSWIGVAAVPLCLAGFAHAQDRPPAGRPQPGPMAPASKDPSAAPAGTYHVDLEHASAVARVLHRGISYSVLRFGVRDGTLVWNPARPSAITLAVTVDAKPFYAPIVYKILPEGPQSLDVAKYPDAKFVSTAVRVKAGNRATIDGRLTLMGVTRPVVINAELVGVGRSMEGASTIGFTGTMLVDTSQFTQQPMARMVGTVTVVLDAEFLKQ</sequence>
<feature type="signal peptide" evidence="2">
    <location>
        <begin position="1"/>
        <end position="24"/>
    </location>
</feature>
<evidence type="ECO:0000313" key="4">
    <source>
        <dbReference type="EMBL" id="PTQ58455.1"/>
    </source>
</evidence>
<dbReference type="InterPro" id="IPR007372">
    <property type="entry name" value="Lipid/polyisoprenoid-bd_YceI"/>
</dbReference>
<organism evidence="4 5">
    <name type="scientific">Sphingomonas aurantiaca</name>
    <dbReference type="NCBI Taxonomy" id="185949"/>
    <lineage>
        <taxon>Bacteria</taxon>
        <taxon>Pseudomonadati</taxon>
        <taxon>Pseudomonadota</taxon>
        <taxon>Alphaproteobacteria</taxon>
        <taxon>Sphingomonadales</taxon>
        <taxon>Sphingomonadaceae</taxon>
        <taxon>Sphingomonas</taxon>
    </lineage>
</organism>
<evidence type="ECO:0000313" key="5">
    <source>
        <dbReference type="Proteomes" id="UP000244189"/>
    </source>
</evidence>